<dbReference type="InterPro" id="IPR052021">
    <property type="entry name" value="Type-I_RS_S_subunit"/>
</dbReference>
<evidence type="ECO:0000259" key="4">
    <source>
        <dbReference type="Pfam" id="PF01420"/>
    </source>
</evidence>
<evidence type="ECO:0000313" key="6">
    <source>
        <dbReference type="Proteomes" id="UP000077245"/>
    </source>
</evidence>
<protein>
    <submittedName>
        <fullName evidence="5">EcoKI restriction-modification system protein HsdS</fullName>
    </submittedName>
</protein>
<dbReference type="OrthoDB" id="78459at2157"/>
<dbReference type="RefSeq" id="WP_067092373.1">
    <property type="nucleotide sequence ID" value="NZ_LWMV01000199.1"/>
</dbReference>
<gene>
    <name evidence="5" type="ORF">MBCUR_16050</name>
</gene>
<proteinExistence type="inferred from homology"/>
<sequence length="403" mass="46193">MSKNNTPKLRFSEFSDEWEEKKLEDIANFSKGKGISKNNISKEGIECIRYGELYTTYNEKISRIVSKTNLAKEDLILSEKYDIIIPTSGETAIDLATASCVMKKGVAIGGDTNIIKTKENSLFLSYYLNNKQKEIASLAQGVSVVHLYSSALKKLKLNLPKIKEQEKISNFLTKIDRKITILEDKLSYFKDFKKFCLQQLFTQKLRFKNANGENYPDWEEKKLNDIITLQGGFAFKSSLFTKEKIKNKVIKIGDINNYVNLEKIDTYSAETPDEIYKVFVGDFMIALSGATFGKNGIVKEGGFAYINQRIALFNCKNCNKKFIYQLINTSLFRYYLDTIPTSSAQPNISNKDILNYKTSIPSLEEQEKIANFLTNIDKKIEKIEEELNKNQEFKKGLLQQMFV</sequence>
<keyword evidence="2" id="KW-0680">Restriction system</keyword>
<keyword evidence="6" id="KW-1185">Reference proteome</keyword>
<dbReference type="Proteomes" id="UP000077245">
    <property type="component" value="Unassembled WGS sequence"/>
</dbReference>
<dbReference type="PATRIC" id="fig|49547.3.peg.1713"/>
<evidence type="ECO:0000256" key="1">
    <source>
        <dbReference type="ARBA" id="ARBA00010923"/>
    </source>
</evidence>
<dbReference type="Pfam" id="PF01420">
    <property type="entry name" value="Methylase_S"/>
    <property type="match status" value="2"/>
</dbReference>
<feature type="domain" description="Type I restriction modification DNA specificity" evidence="4">
    <location>
        <begin position="217"/>
        <end position="387"/>
    </location>
</feature>
<dbReference type="PANTHER" id="PTHR30408">
    <property type="entry name" value="TYPE-1 RESTRICTION ENZYME ECOKI SPECIFICITY PROTEIN"/>
    <property type="match status" value="1"/>
</dbReference>
<accession>A0A165ZPD1</accession>
<dbReference type="GO" id="GO:0009307">
    <property type="term" value="P:DNA restriction-modification system"/>
    <property type="evidence" value="ECO:0007669"/>
    <property type="project" value="UniProtKB-KW"/>
</dbReference>
<dbReference type="GO" id="GO:0003677">
    <property type="term" value="F:DNA binding"/>
    <property type="evidence" value="ECO:0007669"/>
    <property type="project" value="UniProtKB-KW"/>
</dbReference>
<reference evidence="5 6" key="1">
    <citation type="submission" date="2016-04" db="EMBL/GenBank/DDBJ databases">
        <title>Genome sequence of Methanobrevibacter curvatus DSM 11111.</title>
        <authorList>
            <person name="Poehlein A."/>
            <person name="Seedorf H."/>
            <person name="Daniel R."/>
        </authorList>
    </citation>
    <scope>NUCLEOTIDE SEQUENCE [LARGE SCALE GENOMIC DNA]</scope>
    <source>
        <strain evidence="5 6">DSM 11111</strain>
    </source>
</reference>
<keyword evidence="3" id="KW-0238">DNA-binding</keyword>
<evidence type="ECO:0000256" key="2">
    <source>
        <dbReference type="ARBA" id="ARBA00022747"/>
    </source>
</evidence>
<name>A0A165ZPD1_9EURY</name>
<comment type="similarity">
    <text evidence="1">Belongs to the type-I restriction system S methylase family.</text>
</comment>
<organism evidence="5 6">
    <name type="scientific">Methanobrevibacter curvatus</name>
    <dbReference type="NCBI Taxonomy" id="49547"/>
    <lineage>
        <taxon>Archaea</taxon>
        <taxon>Methanobacteriati</taxon>
        <taxon>Methanobacteriota</taxon>
        <taxon>Methanomada group</taxon>
        <taxon>Methanobacteria</taxon>
        <taxon>Methanobacteriales</taxon>
        <taxon>Methanobacteriaceae</taxon>
        <taxon>Methanobrevibacter</taxon>
    </lineage>
</organism>
<comment type="caution">
    <text evidence="5">The sequence shown here is derived from an EMBL/GenBank/DDBJ whole genome shotgun (WGS) entry which is preliminary data.</text>
</comment>
<dbReference type="PANTHER" id="PTHR30408:SF12">
    <property type="entry name" value="TYPE I RESTRICTION ENZYME MJAVIII SPECIFICITY SUBUNIT"/>
    <property type="match status" value="1"/>
</dbReference>
<dbReference type="STRING" id="49547.MBCUR_16050"/>
<dbReference type="SUPFAM" id="SSF116734">
    <property type="entry name" value="DNA methylase specificity domain"/>
    <property type="match status" value="2"/>
</dbReference>
<dbReference type="AlphaFoldDB" id="A0A165ZPD1"/>
<dbReference type="EMBL" id="LWMV01000199">
    <property type="protein sequence ID" value="KZX10984.1"/>
    <property type="molecule type" value="Genomic_DNA"/>
</dbReference>
<dbReference type="InterPro" id="IPR044946">
    <property type="entry name" value="Restrct_endonuc_typeI_TRD_sf"/>
</dbReference>
<dbReference type="InterPro" id="IPR000055">
    <property type="entry name" value="Restrct_endonuc_typeI_TRD"/>
</dbReference>
<dbReference type="CDD" id="cd17278">
    <property type="entry name" value="RMtype1_S_LdeBORF1052P-TRD2-CR2"/>
    <property type="match status" value="1"/>
</dbReference>
<feature type="domain" description="Type I restriction modification DNA specificity" evidence="4">
    <location>
        <begin position="16"/>
        <end position="185"/>
    </location>
</feature>
<evidence type="ECO:0000256" key="3">
    <source>
        <dbReference type="ARBA" id="ARBA00023125"/>
    </source>
</evidence>
<dbReference type="Gene3D" id="3.90.220.20">
    <property type="entry name" value="DNA methylase specificity domains"/>
    <property type="match status" value="2"/>
</dbReference>
<evidence type="ECO:0000313" key="5">
    <source>
        <dbReference type="EMBL" id="KZX10984.1"/>
    </source>
</evidence>